<dbReference type="InterPro" id="IPR035897">
    <property type="entry name" value="Toll_tir_struct_dom_sf"/>
</dbReference>
<gene>
    <name evidence="3" type="ORF">GKD88_02725</name>
    <name evidence="2" type="ORF">GKE08_02925</name>
</gene>
<dbReference type="OrthoDB" id="8435646at2"/>
<dbReference type="InterPro" id="IPR017279">
    <property type="entry name" value="Tol-interleuk_rcpt_adapt_Tirap"/>
</dbReference>
<dbReference type="EMBL" id="WKPI01000002">
    <property type="protein sequence ID" value="MSC32027.1"/>
    <property type="molecule type" value="Genomic_DNA"/>
</dbReference>
<dbReference type="Gene3D" id="3.40.50.10140">
    <property type="entry name" value="Toll/interleukin-1 receptor homology (TIR) domain"/>
    <property type="match status" value="1"/>
</dbReference>
<feature type="domain" description="TIR" evidence="1">
    <location>
        <begin position="134"/>
        <end position="268"/>
    </location>
</feature>
<dbReference type="GO" id="GO:0007165">
    <property type="term" value="P:signal transduction"/>
    <property type="evidence" value="ECO:0007669"/>
    <property type="project" value="InterPro"/>
</dbReference>
<dbReference type="GO" id="GO:0035662">
    <property type="term" value="F:Toll-like receptor 4 binding"/>
    <property type="evidence" value="ECO:0007669"/>
    <property type="project" value="TreeGrafter"/>
</dbReference>
<evidence type="ECO:0000313" key="3">
    <source>
        <dbReference type="EMBL" id="MSC32027.1"/>
    </source>
</evidence>
<dbReference type="GO" id="GO:0005886">
    <property type="term" value="C:plasma membrane"/>
    <property type="evidence" value="ECO:0007669"/>
    <property type="project" value="TreeGrafter"/>
</dbReference>
<evidence type="ECO:0000313" key="5">
    <source>
        <dbReference type="Proteomes" id="UP000480929"/>
    </source>
</evidence>
<dbReference type="PROSITE" id="PS50104">
    <property type="entry name" value="TIR"/>
    <property type="match status" value="1"/>
</dbReference>
<evidence type="ECO:0000313" key="2">
    <source>
        <dbReference type="EMBL" id="MSA88272.1"/>
    </source>
</evidence>
<dbReference type="EMBL" id="WKPJ01000002">
    <property type="protein sequence ID" value="MSA88272.1"/>
    <property type="molecule type" value="Genomic_DNA"/>
</dbReference>
<reference evidence="4 5" key="1">
    <citation type="journal article" date="2019" name="Nat. Med.">
        <title>A library of human gut bacterial isolates paired with longitudinal multiomics data enables mechanistic microbiome research.</title>
        <authorList>
            <person name="Poyet M."/>
            <person name="Groussin M."/>
            <person name="Gibbons S.M."/>
            <person name="Avila-Pacheco J."/>
            <person name="Jiang X."/>
            <person name="Kearney S.M."/>
            <person name="Perrotta A.R."/>
            <person name="Berdy B."/>
            <person name="Zhao S."/>
            <person name="Lieberman T.D."/>
            <person name="Swanson P.K."/>
            <person name="Smith M."/>
            <person name="Roesemann S."/>
            <person name="Alexander J.E."/>
            <person name="Rich S.A."/>
            <person name="Livny J."/>
            <person name="Vlamakis H."/>
            <person name="Clish C."/>
            <person name="Bullock K."/>
            <person name="Deik A."/>
            <person name="Scott J."/>
            <person name="Pierce K.A."/>
            <person name="Xavier R.J."/>
            <person name="Alm E.J."/>
        </authorList>
    </citation>
    <scope>NUCLEOTIDE SEQUENCE [LARGE SCALE GENOMIC DNA]</scope>
    <source>
        <strain evidence="2 4">BIOML-A4</strain>
        <strain evidence="3 5">BIOML-A5</strain>
    </source>
</reference>
<dbReference type="InterPro" id="IPR000157">
    <property type="entry name" value="TIR_dom"/>
</dbReference>
<dbReference type="PANTHER" id="PTHR22662">
    <property type="entry name" value="TIRAP"/>
    <property type="match status" value="1"/>
</dbReference>
<dbReference type="GO" id="GO:0005737">
    <property type="term" value="C:cytoplasm"/>
    <property type="evidence" value="ECO:0007669"/>
    <property type="project" value="TreeGrafter"/>
</dbReference>
<dbReference type="PANTHER" id="PTHR22662:SF0">
    <property type="entry name" value="TOLL_INTERLEUKIN-1 RECEPTOR DOMAIN-CONTAINING ADAPTER PROTEIN"/>
    <property type="match status" value="1"/>
</dbReference>
<dbReference type="RefSeq" id="WP_154237878.1">
    <property type="nucleotide sequence ID" value="NZ_CALJPI010000180.1"/>
</dbReference>
<dbReference type="Proteomes" id="UP000433575">
    <property type="component" value="Unassembled WGS sequence"/>
</dbReference>
<dbReference type="Proteomes" id="UP000480929">
    <property type="component" value="Unassembled WGS sequence"/>
</dbReference>
<dbReference type="SUPFAM" id="SSF52200">
    <property type="entry name" value="Toll/Interleukin receptor TIR domain"/>
    <property type="match status" value="1"/>
</dbReference>
<keyword evidence="5" id="KW-1185">Reference proteome</keyword>
<evidence type="ECO:0000259" key="1">
    <source>
        <dbReference type="PROSITE" id="PS50104"/>
    </source>
</evidence>
<dbReference type="AlphaFoldDB" id="A0A6N7S3L2"/>
<organism evidence="2 4">
    <name type="scientific">Holdemania massiliensis</name>
    <dbReference type="NCBI Taxonomy" id="1468449"/>
    <lineage>
        <taxon>Bacteria</taxon>
        <taxon>Bacillati</taxon>
        <taxon>Bacillota</taxon>
        <taxon>Erysipelotrichia</taxon>
        <taxon>Erysipelotrichales</taxon>
        <taxon>Erysipelotrichaceae</taxon>
        <taxon>Holdemania</taxon>
    </lineage>
</organism>
<dbReference type="GO" id="GO:0035663">
    <property type="term" value="F:Toll-like receptor 2 binding"/>
    <property type="evidence" value="ECO:0007669"/>
    <property type="project" value="TreeGrafter"/>
</dbReference>
<evidence type="ECO:0000313" key="4">
    <source>
        <dbReference type="Proteomes" id="UP000433575"/>
    </source>
</evidence>
<protein>
    <submittedName>
        <fullName evidence="2">TIR domain-containing protein</fullName>
    </submittedName>
</protein>
<accession>A0A6N7S3L2</accession>
<dbReference type="SMART" id="SM00255">
    <property type="entry name" value="TIR"/>
    <property type="match status" value="1"/>
</dbReference>
<comment type="caution">
    <text evidence="2">The sequence shown here is derived from an EMBL/GenBank/DDBJ whole genome shotgun (WGS) entry which is preliminary data.</text>
</comment>
<sequence>MEREYVWEGTYGDRTSLKIILKKILKEQDASSLQMLAAFVNNNPYNLEFFIVISYEVPQKNHVNNMIELFEDKGLTQRKDLTLNQMISEIGNRRFNSCTFLDEYSVELLFDSLFFFPEISELEKKGYYMIPFGKKQQVFISHSSVDKKEVEKIIPYLNAQNLPVWFDKCSISAGMSITNSVQEGIDDSNIVILWITESFLASKWCKTEMTAFIKKLIEENCLILTVLDDGIDVSRLPLFLRDIKYIQKNERSVFEIAEEIVKSIKNNK</sequence>
<name>A0A6N7S3L2_9FIRM</name>
<dbReference type="Pfam" id="PF13676">
    <property type="entry name" value="TIR_2"/>
    <property type="match status" value="1"/>
</dbReference>
<proteinExistence type="predicted"/>